<reference evidence="2 3" key="1">
    <citation type="journal article" date="2018" name="Nat. Ecol. Evol.">
        <title>Pezizomycetes genomes reveal the molecular basis of ectomycorrhizal truffle lifestyle.</title>
        <authorList>
            <person name="Murat C."/>
            <person name="Payen T."/>
            <person name="Noel B."/>
            <person name="Kuo A."/>
            <person name="Morin E."/>
            <person name="Chen J."/>
            <person name="Kohler A."/>
            <person name="Krizsan K."/>
            <person name="Balestrini R."/>
            <person name="Da Silva C."/>
            <person name="Montanini B."/>
            <person name="Hainaut M."/>
            <person name="Levati E."/>
            <person name="Barry K.W."/>
            <person name="Belfiori B."/>
            <person name="Cichocki N."/>
            <person name="Clum A."/>
            <person name="Dockter R.B."/>
            <person name="Fauchery L."/>
            <person name="Guy J."/>
            <person name="Iotti M."/>
            <person name="Le Tacon F."/>
            <person name="Lindquist E.A."/>
            <person name="Lipzen A."/>
            <person name="Malagnac F."/>
            <person name="Mello A."/>
            <person name="Molinier V."/>
            <person name="Miyauchi S."/>
            <person name="Poulain J."/>
            <person name="Riccioni C."/>
            <person name="Rubini A."/>
            <person name="Sitrit Y."/>
            <person name="Splivallo R."/>
            <person name="Traeger S."/>
            <person name="Wang M."/>
            <person name="Zifcakova L."/>
            <person name="Wipf D."/>
            <person name="Zambonelli A."/>
            <person name="Paolocci F."/>
            <person name="Nowrousian M."/>
            <person name="Ottonello S."/>
            <person name="Baldrian P."/>
            <person name="Spatafora J.W."/>
            <person name="Henrissat B."/>
            <person name="Nagy L.G."/>
            <person name="Aury J.M."/>
            <person name="Wincker P."/>
            <person name="Grigoriev I.V."/>
            <person name="Bonfante P."/>
            <person name="Martin F.M."/>
        </authorList>
    </citation>
    <scope>NUCLEOTIDE SEQUENCE [LARGE SCALE GENOMIC DNA]</scope>
    <source>
        <strain evidence="2 3">RN42</strain>
    </source>
</reference>
<dbReference type="AlphaFoldDB" id="A0A3N4HP23"/>
<proteinExistence type="predicted"/>
<protein>
    <submittedName>
        <fullName evidence="2">Uncharacterized protein</fullName>
    </submittedName>
</protein>
<feature type="compositionally biased region" description="Basic and acidic residues" evidence="1">
    <location>
        <begin position="327"/>
        <end position="336"/>
    </location>
</feature>
<feature type="region of interest" description="Disordered" evidence="1">
    <location>
        <begin position="76"/>
        <end position="105"/>
    </location>
</feature>
<feature type="compositionally biased region" description="Basic and acidic residues" evidence="1">
    <location>
        <begin position="354"/>
        <end position="376"/>
    </location>
</feature>
<name>A0A3N4HP23_ASCIM</name>
<feature type="compositionally biased region" description="Basic and acidic residues" evidence="1">
    <location>
        <begin position="76"/>
        <end position="86"/>
    </location>
</feature>
<evidence type="ECO:0000313" key="2">
    <source>
        <dbReference type="EMBL" id="RPA75593.1"/>
    </source>
</evidence>
<accession>A0A3N4HP23</accession>
<dbReference type="EMBL" id="ML119761">
    <property type="protein sequence ID" value="RPA75593.1"/>
    <property type="molecule type" value="Genomic_DNA"/>
</dbReference>
<dbReference type="Proteomes" id="UP000275078">
    <property type="component" value="Unassembled WGS sequence"/>
</dbReference>
<sequence>MPESATLSYPFHDVYTEAFKESILDYVDQKILRFRSPKHKRFASILSTTKYESCGFEHTHLLLSFGKENQASGRKVAEVKESKSKSIEGASTEGQPADADTPKTDSTKTYSHYTYLFVFIFPYRANYNSTTAQRKWLRENHALASLWPEAVDKFDDPRYIALCPVGLGNPKTGKNSGRARMVLGDPARNNDRHATSIAFCSIFQVGPSGCDTMGNVRPIWYNQDFVPPEGPGNPEFFQNHWAQGETLQDRVDFFDRIACLLAAYQGRLLYLFTDVAEPKTGNARKARFSGPSIIDKARVPGSAAETTLLKWFKARLTKLHRKVNGQLEREKEDSAKQRGPSPVPTLASSDDGAESERSVDRTEPTDSSEFERLDGSETLRLHTTMEPYERLDINFIAELEDSAGDLDERRQQTQENPMVHFPQEILRDDAPRIMANINAKETLDKKGRWIETLFKVVKHLELHDQASLPKVANGDLQLIYVPQPRGAWDSNVQRSLLYDLKKNILIGVGDWSHDSSIVPEWRVIFPPAFSWGPEIDKHDATGIDPEQLNAAKLRPSYQYYIKKAFEENALRPESYQVYTQKWPGEKGDLGVDDLVLMIQMDLDLLILVLEKLDFSDICGASGDKYVQSWLERVLHFFKSGIKNGLGSFDPPERLDLCKFYLIKREIKELP</sequence>
<organism evidence="2 3">
    <name type="scientific">Ascobolus immersus RN42</name>
    <dbReference type="NCBI Taxonomy" id="1160509"/>
    <lineage>
        <taxon>Eukaryota</taxon>
        <taxon>Fungi</taxon>
        <taxon>Dikarya</taxon>
        <taxon>Ascomycota</taxon>
        <taxon>Pezizomycotina</taxon>
        <taxon>Pezizomycetes</taxon>
        <taxon>Pezizales</taxon>
        <taxon>Ascobolaceae</taxon>
        <taxon>Ascobolus</taxon>
    </lineage>
</organism>
<evidence type="ECO:0000313" key="3">
    <source>
        <dbReference type="Proteomes" id="UP000275078"/>
    </source>
</evidence>
<evidence type="ECO:0000256" key="1">
    <source>
        <dbReference type="SAM" id="MobiDB-lite"/>
    </source>
</evidence>
<keyword evidence="3" id="KW-1185">Reference proteome</keyword>
<gene>
    <name evidence="2" type="ORF">BJ508DRAFT_18462</name>
</gene>
<feature type="region of interest" description="Disordered" evidence="1">
    <location>
        <begin position="323"/>
        <end position="376"/>
    </location>
</feature>